<dbReference type="Proteomes" id="UP000199138">
    <property type="component" value="Unassembled WGS sequence"/>
</dbReference>
<evidence type="ECO:0000313" key="2">
    <source>
        <dbReference type="EMBL" id="SFU66735.1"/>
    </source>
</evidence>
<feature type="transmembrane region" description="Helical" evidence="1">
    <location>
        <begin position="14"/>
        <end position="33"/>
    </location>
</feature>
<feature type="transmembrane region" description="Helical" evidence="1">
    <location>
        <begin position="48"/>
        <end position="68"/>
    </location>
</feature>
<sequence length="176" mass="19648">MEDRIEIPLSKTKLLLLLLGGIGFVVLGTWFTIHPEQFKTPLFQSSEVIRMSGIASIVFFGVCVVFIFKKLFDKKVGLIMDENGITDHSSGTSVGLIEWDDIIGLETVQVASTKIMMLLTNQPEKYIARAKNGIAKQAMKANYKMYGSPLSIASNSLQITYDDLEKLITKVLDERK</sequence>
<proteinExistence type="predicted"/>
<evidence type="ECO:0000256" key="1">
    <source>
        <dbReference type="SAM" id="Phobius"/>
    </source>
</evidence>
<evidence type="ECO:0000313" key="3">
    <source>
        <dbReference type="Proteomes" id="UP000199138"/>
    </source>
</evidence>
<protein>
    <submittedName>
        <fullName evidence="2">Uncharacterized protein</fullName>
    </submittedName>
</protein>
<dbReference type="EMBL" id="FPBK01000012">
    <property type="protein sequence ID" value="SFU66735.1"/>
    <property type="molecule type" value="Genomic_DNA"/>
</dbReference>
<accession>A0A1I7I1E1</accession>
<name>A0A1I7I1E1_9FLAO</name>
<gene>
    <name evidence="2" type="ORF">SAMN05216480_11259</name>
</gene>
<dbReference type="RefSeq" id="WP_093025853.1">
    <property type="nucleotide sequence ID" value="NZ_FPBK01000012.1"/>
</dbReference>
<dbReference type="NCBIfam" id="NF041635">
    <property type="entry name" value="STM3941_fam"/>
    <property type="match status" value="1"/>
</dbReference>
<dbReference type="InterPro" id="IPR048136">
    <property type="entry name" value="STM3941-like"/>
</dbReference>
<keyword evidence="3" id="KW-1185">Reference proteome</keyword>
<dbReference type="OrthoDB" id="6028159at2"/>
<dbReference type="AlphaFoldDB" id="A0A1I7I1E1"/>
<organism evidence="2 3">
    <name type="scientific">Pustulibacterium marinum</name>
    <dbReference type="NCBI Taxonomy" id="1224947"/>
    <lineage>
        <taxon>Bacteria</taxon>
        <taxon>Pseudomonadati</taxon>
        <taxon>Bacteroidota</taxon>
        <taxon>Flavobacteriia</taxon>
        <taxon>Flavobacteriales</taxon>
        <taxon>Flavobacteriaceae</taxon>
        <taxon>Pustulibacterium</taxon>
    </lineage>
</organism>
<reference evidence="2 3" key="1">
    <citation type="submission" date="2016-10" db="EMBL/GenBank/DDBJ databases">
        <authorList>
            <person name="de Groot N.N."/>
        </authorList>
    </citation>
    <scope>NUCLEOTIDE SEQUENCE [LARGE SCALE GENOMIC DNA]</scope>
    <source>
        <strain evidence="2 3">CGMCC 1.12333</strain>
    </source>
</reference>
<keyword evidence="1" id="KW-0472">Membrane</keyword>
<keyword evidence="1" id="KW-1133">Transmembrane helix</keyword>
<dbReference type="STRING" id="1224947.SAMN05216480_11259"/>
<keyword evidence="1" id="KW-0812">Transmembrane</keyword>